<dbReference type="EMBL" id="JARQWQ010000039">
    <property type="protein sequence ID" value="KAK2559573.1"/>
    <property type="molecule type" value="Genomic_DNA"/>
</dbReference>
<evidence type="ECO:0000256" key="1">
    <source>
        <dbReference type="SAM" id="MobiDB-lite"/>
    </source>
</evidence>
<keyword evidence="3" id="KW-1185">Reference proteome</keyword>
<proteinExistence type="predicted"/>
<reference evidence="2" key="1">
    <citation type="journal article" date="2023" name="G3 (Bethesda)">
        <title>Whole genome assembly and annotation of the endangered Caribbean coral Acropora cervicornis.</title>
        <authorList>
            <person name="Selwyn J.D."/>
            <person name="Vollmer S.V."/>
        </authorList>
    </citation>
    <scope>NUCLEOTIDE SEQUENCE</scope>
    <source>
        <strain evidence="2">K2</strain>
    </source>
</reference>
<protein>
    <submittedName>
        <fullName evidence="2">Uncharacterized protein</fullName>
    </submittedName>
</protein>
<evidence type="ECO:0000313" key="2">
    <source>
        <dbReference type="EMBL" id="KAK2559573.1"/>
    </source>
</evidence>
<gene>
    <name evidence="2" type="ORF">P5673_017644</name>
</gene>
<dbReference type="Proteomes" id="UP001249851">
    <property type="component" value="Unassembled WGS sequence"/>
</dbReference>
<evidence type="ECO:0000313" key="3">
    <source>
        <dbReference type="Proteomes" id="UP001249851"/>
    </source>
</evidence>
<name>A0AAD9QE22_ACRCE</name>
<feature type="compositionally biased region" description="Acidic residues" evidence="1">
    <location>
        <begin position="64"/>
        <end position="75"/>
    </location>
</feature>
<organism evidence="2 3">
    <name type="scientific">Acropora cervicornis</name>
    <name type="common">Staghorn coral</name>
    <dbReference type="NCBI Taxonomy" id="6130"/>
    <lineage>
        <taxon>Eukaryota</taxon>
        <taxon>Metazoa</taxon>
        <taxon>Cnidaria</taxon>
        <taxon>Anthozoa</taxon>
        <taxon>Hexacorallia</taxon>
        <taxon>Scleractinia</taxon>
        <taxon>Astrocoeniina</taxon>
        <taxon>Acroporidae</taxon>
        <taxon>Acropora</taxon>
    </lineage>
</organism>
<feature type="region of interest" description="Disordered" evidence="1">
    <location>
        <begin position="1"/>
        <end position="20"/>
    </location>
</feature>
<reference evidence="2" key="2">
    <citation type="journal article" date="2023" name="Science">
        <title>Genomic signatures of disease resistance in endangered staghorn corals.</title>
        <authorList>
            <person name="Vollmer S.V."/>
            <person name="Selwyn J.D."/>
            <person name="Despard B.A."/>
            <person name="Roesel C.L."/>
        </authorList>
    </citation>
    <scope>NUCLEOTIDE SEQUENCE</scope>
    <source>
        <strain evidence="2">K2</strain>
    </source>
</reference>
<feature type="region of interest" description="Disordered" evidence="1">
    <location>
        <begin position="45"/>
        <end position="75"/>
    </location>
</feature>
<dbReference type="AlphaFoldDB" id="A0AAD9QE22"/>
<comment type="caution">
    <text evidence="2">The sequence shown here is derived from an EMBL/GenBank/DDBJ whole genome shotgun (WGS) entry which is preliminary data.</text>
</comment>
<accession>A0AAD9QE22</accession>
<sequence length="75" mass="8462">MTDRAIPQGREYEEHPAVPQPAYIFTEYPFGLEDAPATFQVPPVYSEEDPVKLDEPPPPYVNDGDTEGLIENQEN</sequence>